<gene>
    <name evidence="1" type="ORF">CT0861_00659</name>
</gene>
<reference evidence="1 2" key="1">
    <citation type="submission" date="2015-06" db="EMBL/GenBank/DDBJ databases">
        <title>Survival trade-offs in plant roots during colonization by closely related pathogenic and mutualistic fungi.</title>
        <authorList>
            <person name="Hacquard S."/>
            <person name="Kracher B."/>
            <person name="Hiruma K."/>
            <person name="Weinman A."/>
            <person name="Muench P."/>
            <person name="Garrido Oter R."/>
            <person name="Ver Loren van Themaat E."/>
            <person name="Dallerey J.-F."/>
            <person name="Damm U."/>
            <person name="Henrissat B."/>
            <person name="Lespinet O."/>
            <person name="Thon M."/>
            <person name="Kemen E."/>
            <person name="McHardy A.C."/>
            <person name="Schulze-Lefert P."/>
            <person name="O'Connell R.J."/>
        </authorList>
    </citation>
    <scope>NUCLEOTIDE SEQUENCE [LARGE SCALE GENOMIC DNA]</scope>
    <source>
        <strain evidence="1 2">0861</strain>
    </source>
</reference>
<dbReference type="AlphaFoldDB" id="A0A166N773"/>
<evidence type="ECO:0000313" key="1">
    <source>
        <dbReference type="EMBL" id="KZL65384.1"/>
    </source>
</evidence>
<accession>A0A166N773</accession>
<proteinExistence type="predicted"/>
<dbReference type="EMBL" id="LFIV01000224">
    <property type="protein sequence ID" value="KZL65384.1"/>
    <property type="molecule type" value="Genomic_DNA"/>
</dbReference>
<sequence>MSLRGFSTTARKLLELVGKVSLQDVKQINETSGAQWAENVQIIASTIESQRTDVASYEIQGAKAHKSSKDPNETQDVITLAFYSARGTRIGSAHAREDGTYTFQSSRAGR</sequence>
<protein>
    <submittedName>
        <fullName evidence="1">Uncharacterized protein</fullName>
    </submittedName>
</protein>
<name>A0A166N773_9PEZI</name>
<comment type="caution">
    <text evidence="1">The sequence shown here is derived from an EMBL/GenBank/DDBJ whole genome shotgun (WGS) entry which is preliminary data.</text>
</comment>
<keyword evidence="2" id="KW-1185">Reference proteome</keyword>
<dbReference type="Proteomes" id="UP000076552">
    <property type="component" value="Unassembled WGS sequence"/>
</dbReference>
<organism evidence="1 2">
    <name type="scientific">Colletotrichum tofieldiae</name>
    <dbReference type="NCBI Taxonomy" id="708197"/>
    <lineage>
        <taxon>Eukaryota</taxon>
        <taxon>Fungi</taxon>
        <taxon>Dikarya</taxon>
        <taxon>Ascomycota</taxon>
        <taxon>Pezizomycotina</taxon>
        <taxon>Sordariomycetes</taxon>
        <taxon>Hypocreomycetidae</taxon>
        <taxon>Glomerellales</taxon>
        <taxon>Glomerellaceae</taxon>
        <taxon>Colletotrichum</taxon>
        <taxon>Colletotrichum spaethianum species complex</taxon>
    </lineage>
</organism>
<evidence type="ECO:0000313" key="2">
    <source>
        <dbReference type="Proteomes" id="UP000076552"/>
    </source>
</evidence>